<dbReference type="RefSeq" id="WP_278318491.1">
    <property type="nucleotide sequence ID" value="NZ_CP121464.1"/>
</dbReference>
<sequence length="59" mass="6429">MKRKASSTEQLLTLVNFSPNMIPRNNISPAQALTAGVVRDPVRPFNSQPPPVAERSVSL</sequence>
<keyword evidence="2" id="KW-1185">Reference proteome</keyword>
<reference evidence="1 2" key="1">
    <citation type="submission" date="2023-04" db="EMBL/GenBank/DDBJ databases">
        <title>Nanopore sequencing of Janthinobacterium from water.</title>
        <authorList>
            <person name="Ciuchcinski K."/>
            <person name="Rokowska A."/>
            <person name="Dziewit L."/>
        </authorList>
    </citation>
    <scope>NUCLEOTIDE SEQUENCE [LARGE SCALE GENOMIC DNA]</scope>
    <source>
        <strain evidence="1 2">DEMB2</strain>
    </source>
</reference>
<evidence type="ECO:0000313" key="1">
    <source>
        <dbReference type="EMBL" id="WFR81837.1"/>
    </source>
</evidence>
<organism evidence="1 2">
    <name type="scientific">Janthinobacterium rivuli</name>
    <dbReference type="NCBI Taxonomy" id="2751478"/>
    <lineage>
        <taxon>Bacteria</taxon>
        <taxon>Pseudomonadati</taxon>
        <taxon>Pseudomonadota</taxon>
        <taxon>Betaproteobacteria</taxon>
        <taxon>Burkholderiales</taxon>
        <taxon>Oxalobacteraceae</taxon>
        <taxon>Janthinobacterium</taxon>
    </lineage>
</organism>
<proteinExistence type="predicted"/>
<dbReference type="Proteomes" id="UP001219584">
    <property type="component" value="Chromosome"/>
</dbReference>
<dbReference type="EMBL" id="CP121464">
    <property type="protein sequence ID" value="WFR81837.1"/>
    <property type="molecule type" value="Genomic_DNA"/>
</dbReference>
<name>A0ABY8ICQ6_9BURK</name>
<evidence type="ECO:0000313" key="2">
    <source>
        <dbReference type="Proteomes" id="UP001219584"/>
    </source>
</evidence>
<gene>
    <name evidence="1" type="ORF">P9875_12065</name>
</gene>
<accession>A0ABY8ICQ6</accession>
<protein>
    <submittedName>
        <fullName evidence="1">Uncharacterized protein</fullName>
    </submittedName>
</protein>